<organism evidence="1 2">
    <name type="scientific">Sesamum alatum</name>
    <dbReference type="NCBI Taxonomy" id="300844"/>
    <lineage>
        <taxon>Eukaryota</taxon>
        <taxon>Viridiplantae</taxon>
        <taxon>Streptophyta</taxon>
        <taxon>Embryophyta</taxon>
        <taxon>Tracheophyta</taxon>
        <taxon>Spermatophyta</taxon>
        <taxon>Magnoliopsida</taxon>
        <taxon>eudicotyledons</taxon>
        <taxon>Gunneridae</taxon>
        <taxon>Pentapetalae</taxon>
        <taxon>asterids</taxon>
        <taxon>lamiids</taxon>
        <taxon>Lamiales</taxon>
        <taxon>Pedaliaceae</taxon>
        <taxon>Sesamum</taxon>
    </lineage>
</organism>
<dbReference type="AlphaFoldDB" id="A0AAE2C990"/>
<protein>
    <submittedName>
        <fullName evidence="1">Uncharacterized protein</fullName>
    </submittedName>
</protein>
<name>A0AAE2C990_9LAMI</name>
<evidence type="ECO:0000313" key="2">
    <source>
        <dbReference type="Proteomes" id="UP001293254"/>
    </source>
</evidence>
<dbReference type="EMBL" id="JACGWO010000012">
    <property type="protein sequence ID" value="KAK4413703.1"/>
    <property type="molecule type" value="Genomic_DNA"/>
</dbReference>
<evidence type="ECO:0000313" key="1">
    <source>
        <dbReference type="EMBL" id="KAK4413703.1"/>
    </source>
</evidence>
<dbReference type="Proteomes" id="UP001293254">
    <property type="component" value="Unassembled WGS sequence"/>
</dbReference>
<sequence length="352" mass="39242">MLNPVKGLQMQKLAEGSFLIHFNNIIHHNRALEGCLWSFEKDALILNSIGENDNPMRVDLNWEGFQDLGDDTLYGPWLRALVSNWGASRPRKEPHSLPCRHNTTSNLSWGQNVFDTRLTVPTTWPTDAWGGGGSLDQCAPGATLAPTEPGTYEPTRPMLIDEALDSVPIQFSTATVRPPLSEAIELQHALGGVRGPGGDYQSSRPTQGQAAGLAGMPKYLTNYVELRKEGSYDKGSVFRCGCEAEDLLHKLLRCSFSLLVSTLSCVPWICISKDYDNSEEWLRGVHRGLDGSNFGWVMITCWFLWWARNQQIFENTPIVSGNLMKRVINFEGSCREVLHRGRGTRECSTGFP</sequence>
<reference evidence="1" key="2">
    <citation type="journal article" date="2024" name="Plant">
        <title>Genomic evolution and insights into agronomic trait innovations of Sesamum species.</title>
        <authorList>
            <person name="Miao H."/>
            <person name="Wang L."/>
            <person name="Qu L."/>
            <person name="Liu H."/>
            <person name="Sun Y."/>
            <person name="Le M."/>
            <person name="Wang Q."/>
            <person name="Wei S."/>
            <person name="Zheng Y."/>
            <person name="Lin W."/>
            <person name="Duan Y."/>
            <person name="Cao H."/>
            <person name="Xiong S."/>
            <person name="Wang X."/>
            <person name="Wei L."/>
            <person name="Li C."/>
            <person name="Ma Q."/>
            <person name="Ju M."/>
            <person name="Zhao R."/>
            <person name="Li G."/>
            <person name="Mu C."/>
            <person name="Tian Q."/>
            <person name="Mei H."/>
            <person name="Zhang T."/>
            <person name="Gao T."/>
            <person name="Zhang H."/>
        </authorList>
    </citation>
    <scope>NUCLEOTIDE SEQUENCE</scope>
    <source>
        <strain evidence="1">3651</strain>
    </source>
</reference>
<accession>A0AAE2C990</accession>
<keyword evidence="2" id="KW-1185">Reference proteome</keyword>
<reference evidence="1" key="1">
    <citation type="submission" date="2020-06" db="EMBL/GenBank/DDBJ databases">
        <authorList>
            <person name="Li T."/>
            <person name="Hu X."/>
            <person name="Zhang T."/>
            <person name="Song X."/>
            <person name="Zhang H."/>
            <person name="Dai N."/>
            <person name="Sheng W."/>
            <person name="Hou X."/>
            <person name="Wei L."/>
        </authorList>
    </citation>
    <scope>NUCLEOTIDE SEQUENCE</scope>
    <source>
        <strain evidence="1">3651</strain>
        <tissue evidence="1">Leaf</tissue>
    </source>
</reference>
<gene>
    <name evidence="1" type="ORF">Salat_2783100</name>
</gene>
<comment type="caution">
    <text evidence="1">The sequence shown here is derived from an EMBL/GenBank/DDBJ whole genome shotgun (WGS) entry which is preliminary data.</text>
</comment>
<proteinExistence type="predicted"/>